<sequence>MDIPKMWDIDFACGHSQEIDLSQKRIDQRAGYAKWLEQRDCFDCFKSKGTKKVSKEREKERAEELENVAVQEKRDGLLPLSGSDKQQVWARSLRRDVLAGLYDLYVTSEEHDEEWFEAEILTPARMIATSRWWIDNREFGLPAFPELLAAGAQSDDASENVA</sequence>
<evidence type="ECO:0000313" key="2">
    <source>
        <dbReference type="Proteomes" id="UP000218598"/>
    </source>
</evidence>
<name>A0A2A3YIQ7_9MICO</name>
<accession>A0A2A3YIQ7</accession>
<dbReference type="EMBL" id="NRGR01000017">
    <property type="protein sequence ID" value="PCC39119.1"/>
    <property type="molecule type" value="Genomic_DNA"/>
</dbReference>
<dbReference type="OrthoDB" id="4993002at2"/>
<dbReference type="RefSeq" id="WP_096197213.1">
    <property type="nucleotide sequence ID" value="NZ_NRGR01000017.1"/>
</dbReference>
<evidence type="ECO:0000313" key="1">
    <source>
        <dbReference type="EMBL" id="PCC39119.1"/>
    </source>
</evidence>
<proteinExistence type="predicted"/>
<dbReference type="AlphaFoldDB" id="A0A2A3YIQ7"/>
<gene>
    <name evidence="1" type="ORF">CIK66_10555</name>
</gene>
<organism evidence="1 2">
    <name type="scientific">Brachybacterium alimentarium</name>
    <dbReference type="NCBI Taxonomy" id="47845"/>
    <lineage>
        <taxon>Bacteria</taxon>
        <taxon>Bacillati</taxon>
        <taxon>Actinomycetota</taxon>
        <taxon>Actinomycetes</taxon>
        <taxon>Micrococcales</taxon>
        <taxon>Dermabacteraceae</taxon>
        <taxon>Brachybacterium</taxon>
    </lineage>
</organism>
<protein>
    <submittedName>
        <fullName evidence="1">Uncharacterized protein</fullName>
    </submittedName>
</protein>
<dbReference type="Proteomes" id="UP000218598">
    <property type="component" value="Unassembled WGS sequence"/>
</dbReference>
<comment type="caution">
    <text evidence="1">The sequence shown here is derived from an EMBL/GenBank/DDBJ whole genome shotgun (WGS) entry which is preliminary data.</text>
</comment>
<reference evidence="1 2" key="1">
    <citation type="journal article" date="2017" name="Elife">
        <title>Extensive horizontal gene transfer in cheese-associated bacteria.</title>
        <authorList>
            <person name="Bonham K.S."/>
            <person name="Wolfe B.E."/>
            <person name="Dutton R.J."/>
        </authorList>
    </citation>
    <scope>NUCLEOTIDE SEQUENCE [LARGE SCALE GENOMIC DNA]</scope>
    <source>
        <strain evidence="1 2">341_9</strain>
    </source>
</reference>
<keyword evidence="2" id="KW-1185">Reference proteome</keyword>